<feature type="domain" description="O-antigen ligase-related" evidence="6">
    <location>
        <begin position="204"/>
        <end position="366"/>
    </location>
</feature>
<evidence type="ECO:0000256" key="3">
    <source>
        <dbReference type="ARBA" id="ARBA00022989"/>
    </source>
</evidence>
<gene>
    <name evidence="7" type="ORF">DY252_04980</name>
</gene>
<dbReference type="Proteomes" id="UP000256971">
    <property type="component" value="Chromosome"/>
</dbReference>
<evidence type="ECO:0000256" key="1">
    <source>
        <dbReference type="ARBA" id="ARBA00004141"/>
    </source>
</evidence>
<protein>
    <recommendedName>
        <fullName evidence="6">O-antigen ligase-related domain-containing protein</fullName>
    </recommendedName>
</protein>
<keyword evidence="3 5" id="KW-1133">Transmembrane helix</keyword>
<evidence type="ECO:0000256" key="2">
    <source>
        <dbReference type="ARBA" id="ARBA00022692"/>
    </source>
</evidence>
<dbReference type="InterPro" id="IPR007016">
    <property type="entry name" value="O-antigen_ligase-rel_domated"/>
</dbReference>
<evidence type="ECO:0000313" key="7">
    <source>
        <dbReference type="EMBL" id="AXO13645.1"/>
    </source>
</evidence>
<feature type="transmembrane region" description="Helical" evidence="5">
    <location>
        <begin position="256"/>
        <end position="274"/>
    </location>
</feature>
<feature type="transmembrane region" description="Helical" evidence="5">
    <location>
        <begin position="12"/>
        <end position="32"/>
    </location>
</feature>
<feature type="transmembrane region" description="Helical" evidence="5">
    <location>
        <begin position="138"/>
        <end position="157"/>
    </location>
</feature>
<keyword evidence="4 5" id="KW-0472">Membrane</keyword>
<evidence type="ECO:0000256" key="5">
    <source>
        <dbReference type="SAM" id="Phobius"/>
    </source>
</evidence>
<dbReference type="PANTHER" id="PTHR37422:SF17">
    <property type="entry name" value="O-ANTIGEN LIGASE"/>
    <property type="match status" value="1"/>
</dbReference>
<evidence type="ECO:0000313" key="8">
    <source>
        <dbReference type="Proteomes" id="UP000256971"/>
    </source>
</evidence>
<dbReference type="Pfam" id="PF04932">
    <property type="entry name" value="Wzy_C"/>
    <property type="match status" value="1"/>
</dbReference>
<feature type="transmembrane region" description="Helical" evidence="5">
    <location>
        <begin position="223"/>
        <end position="244"/>
    </location>
</feature>
<name>A0ABN5NB36_9PROT</name>
<organism evidence="7 8">
    <name type="scientific">Thalassospira indica</name>
    <dbReference type="NCBI Taxonomy" id="1891279"/>
    <lineage>
        <taxon>Bacteria</taxon>
        <taxon>Pseudomonadati</taxon>
        <taxon>Pseudomonadota</taxon>
        <taxon>Alphaproteobacteria</taxon>
        <taxon>Rhodospirillales</taxon>
        <taxon>Thalassospiraceae</taxon>
        <taxon>Thalassospira</taxon>
    </lineage>
</organism>
<feature type="transmembrane region" description="Helical" evidence="5">
    <location>
        <begin position="200"/>
        <end position="217"/>
    </location>
</feature>
<keyword evidence="2 5" id="KW-0812">Transmembrane</keyword>
<feature type="transmembrane region" description="Helical" evidence="5">
    <location>
        <begin position="87"/>
        <end position="107"/>
    </location>
</feature>
<dbReference type="PANTHER" id="PTHR37422">
    <property type="entry name" value="TEICHURONIC ACID BIOSYNTHESIS PROTEIN TUAE"/>
    <property type="match status" value="1"/>
</dbReference>
<evidence type="ECO:0000256" key="4">
    <source>
        <dbReference type="ARBA" id="ARBA00023136"/>
    </source>
</evidence>
<sequence>MIISLRASATERVFMVLTLLYAGVMPCLPVPHSNEVAMLYPWWGKPIGIGNVYLHEIVFLAWIALYGRNFLVRVLLNPGFPARKTAILLVVLAIWCGLVSLTAPLFMLDIGRTLRLLVNCLMLFAVVRWTVQSNNLPIVTLIFGSLIGTMINVYLSLSYPLVVHEMFRMSGQNTPGVMMGIAVHLTAWLFLHADRFSHRMFALIAAVFFSVTCAFSYSRIGWFALGTGLIVWAYALLFATSLNLPHIRSLRKFRLYLVPAIVFLLAIATVSPVTQSGLEKLYSLIELKISQQGSSNSVRWAYVVGSSEILQENPFGVGYSGFYDAMRGTEIYRSGKAADEESIEDANPHATFLWYATAGGVPGLFLNVILFIMFMNNIKSGLRSAFSKPGRVFFILLAPVYLLIASSVPYLFNSLVLVVPTAFALGWGLRARAQSQSPPPALALK</sequence>
<proteinExistence type="predicted"/>
<feature type="transmembrane region" description="Helical" evidence="5">
    <location>
        <begin position="352"/>
        <end position="374"/>
    </location>
</feature>
<dbReference type="InterPro" id="IPR051533">
    <property type="entry name" value="WaaL-like"/>
</dbReference>
<keyword evidence="8" id="KW-1185">Reference proteome</keyword>
<comment type="subcellular location">
    <subcellularLocation>
        <location evidence="1">Membrane</location>
        <topology evidence="1">Multi-pass membrane protein</topology>
    </subcellularLocation>
</comment>
<dbReference type="EMBL" id="CP031555">
    <property type="protein sequence ID" value="AXO13645.1"/>
    <property type="molecule type" value="Genomic_DNA"/>
</dbReference>
<reference evidence="7 8" key="1">
    <citation type="submission" date="2018-08" db="EMBL/GenBank/DDBJ databases">
        <title>Complete genome sequence of type strain Thalassospira indica MCCC 1A01103T, isolated from isolated from deep seawater of the Indian Ocean.</title>
        <authorList>
            <person name="Liu Y."/>
        </authorList>
    </citation>
    <scope>NUCLEOTIDE SEQUENCE [LARGE SCALE GENOMIC DNA]</scope>
    <source>
        <strain evidence="7 8">PB8BT</strain>
    </source>
</reference>
<accession>A0ABN5NB36</accession>
<feature type="transmembrane region" description="Helical" evidence="5">
    <location>
        <begin position="52"/>
        <end position="75"/>
    </location>
</feature>
<feature type="transmembrane region" description="Helical" evidence="5">
    <location>
        <begin position="113"/>
        <end position="131"/>
    </location>
</feature>
<feature type="transmembrane region" description="Helical" evidence="5">
    <location>
        <begin position="177"/>
        <end position="193"/>
    </location>
</feature>
<evidence type="ECO:0000259" key="6">
    <source>
        <dbReference type="Pfam" id="PF04932"/>
    </source>
</evidence>